<keyword evidence="2" id="KW-1185">Reference proteome</keyword>
<dbReference type="EMBL" id="JBAKAZ010000043">
    <property type="protein sequence ID" value="MEL0630153.1"/>
    <property type="molecule type" value="Genomic_DNA"/>
</dbReference>
<name>A0ABU9GS45_9GAMM</name>
<organism evidence="1 2">
    <name type="scientific">Psychromonas aquatilis</name>
    <dbReference type="NCBI Taxonomy" id="2005072"/>
    <lineage>
        <taxon>Bacteria</taxon>
        <taxon>Pseudomonadati</taxon>
        <taxon>Pseudomonadota</taxon>
        <taxon>Gammaproteobacteria</taxon>
        <taxon>Alteromonadales</taxon>
        <taxon>Psychromonadaceae</taxon>
        <taxon>Psychromonas</taxon>
    </lineage>
</organism>
<dbReference type="InterPro" id="IPR022253">
    <property type="entry name" value="Ribosome_recyc_fac_bac"/>
</dbReference>
<evidence type="ECO:0000313" key="1">
    <source>
        <dbReference type="EMBL" id="MEL0630153.1"/>
    </source>
</evidence>
<dbReference type="Pfam" id="PF12614">
    <property type="entry name" value="RRF_GI"/>
    <property type="match status" value="1"/>
</dbReference>
<proteinExistence type="predicted"/>
<protein>
    <submittedName>
        <fullName evidence="1">Ribosome recycling factor family protein</fullName>
    </submittedName>
</protein>
<dbReference type="Proteomes" id="UP001369082">
    <property type="component" value="Unassembled WGS sequence"/>
</dbReference>
<gene>
    <name evidence="1" type="ORF">V6256_11110</name>
</gene>
<sequence length="131" mass="14878">MLNDTSTICSIKLNNFLHRIDCKTTMINIFTVNGCTIKRIRRSKNWLLTGKPEQLIEVNKHLRQHLAENIESKKVGWILEVIDKGLPKPSVDLVTLVRSTPDMTINRLIVETGCTLIEARIAIDKAEDLAE</sequence>
<evidence type="ECO:0000313" key="2">
    <source>
        <dbReference type="Proteomes" id="UP001369082"/>
    </source>
</evidence>
<reference evidence="1 2" key="1">
    <citation type="submission" date="2024-02" db="EMBL/GenBank/DDBJ databases">
        <title>Bacteria isolated from the canopy kelp, Nereocystis luetkeana.</title>
        <authorList>
            <person name="Pfister C.A."/>
            <person name="Younker I.T."/>
            <person name="Light S.H."/>
        </authorList>
    </citation>
    <scope>NUCLEOTIDE SEQUENCE [LARGE SCALE GENOMIC DNA]</scope>
    <source>
        <strain evidence="1 2">TI.1.05</strain>
    </source>
</reference>
<dbReference type="RefSeq" id="WP_341598283.1">
    <property type="nucleotide sequence ID" value="NZ_JBAKAZ010000043.1"/>
</dbReference>
<accession>A0ABU9GS45</accession>
<comment type="caution">
    <text evidence="1">The sequence shown here is derived from an EMBL/GenBank/DDBJ whole genome shotgun (WGS) entry which is preliminary data.</text>
</comment>